<reference evidence="5 6" key="1">
    <citation type="journal article" date="2015" name="Nature">
        <title>rRNA introns, odd ribosomes, and small enigmatic genomes across a large radiation of phyla.</title>
        <authorList>
            <person name="Brown C.T."/>
            <person name="Hug L.A."/>
            <person name="Thomas B.C."/>
            <person name="Sharon I."/>
            <person name="Castelle C.J."/>
            <person name="Singh A."/>
            <person name="Wilkins M.J."/>
            <person name="Williams K.H."/>
            <person name="Banfield J.F."/>
        </authorList>
    </citation>
    <scope>NUCLEOTIDE SEQUENCE [LARGE SCALE GENOMIC DNA]</scope>
</reference>
<evidence type="ECO:0000313" key="5">
    <source>
        <dbReference type="EMBL" id="KKS05003.1"/>
    </source>
</evidence>
<feature type="active site" description="Proton donor" evidence="1">
    <location>
        <position position="47"/>
    </location>
</feature>
<feature type="binding site" evidence="2">
    <location>
        <position position="106"/>
    </location>
    <ligand>
        <name>substrate</name>
    </ligand>
</feature>
<accession>A0A0G0YWY6</accession>
<evidence type="ECO:0000256" key="1">
    <source>
        <dbReference type="PIRSR" id="PIRSR000097-1"/>
    </source>
</evidence>
<dbReference type="SUPFAM" id="SSF51430">
    <property type="entry name" value="NAD(P)-linked oxidoreductase"/>
    <property type="match status" value="1"/>
</dbReference>
<dbReference type="InterPro" id="IPR023210">
    <property type="entry name" value="NADP_OxRdtase_dom"/>
</dbReference>
<evidence type="ECO:0000256" key="3">
    <source>
        <dbReference type="PIRSR" id="PIRSR000097-3"/>
    </source>
</evidence>
<dbReference type="AlphaFoldDB" id="A0A0G0YWY6"/>
<dbReference type="Pfam" id="PF00248">
    <property type="entry name" value="Aldo_ket_red"/>
    <property type="match status" value="1"/>
</dbReference>
<dbReference type="InterPro" id="IPR036812">
    <property type="entry name" value="NAD(P)_OxRdtase_dom_sf"/>
</dbReference>
<name>A0A0G0YWY6_9BACT</name>
<dbReference type="PANTHER" id="PTHR43638:SF3">
    <property type="entry name" value="ALDEHYDE REDUCTASE"/>
    <property type="match status" value="1"/>
</dbReference>
<dbReference type="PIRSF" id="PIRSF000097">
    <property type="entry name" value="AKR"/>
    <property type="match status" value="1"/>
</dbReference>
<dbReference type="InterPro" id="IPR020471">
    <property type="entry name" value="AKR"/>
</dbReference>
<comment type="caution">
    <text evidence="5">The sequence shown here is derived from an EMBL/GenBank/DDBJ whole genome shotgun (WGS) entry which is preliminary data.</text>
</comment>
<dbReference type="Gene3D" id="3.20.20.100">
    <property type="entry name" value="NADP-dependent oxidoreductase domain"/>
    <property type="match status" value="1"/>
</dbReference>
<sequence>MPVFGLGTWQMGGRKEHDLDNDDEADILSIRTAIDSGITHIDTAEIYANGYSEILLGKAIKGYDRSKLFLVSKVHAENMSYENVINSCKKSLERIETAYLDLYLLHRHNPDLDLKQTIKALDYLVEQDLVKNIGVANFNKEFLAEAQSYTKNKIVCNQVHYNLEFREPEVTSLLNYCQNNDVFLVAWRPVGKGNLLENIPSIVKEMCDKYQKTPAEIAINWLISQPYILTLSKTRNIEHLRDNLNAIGWEMEQNDIEKLRKEYPNQKNISDTVPLG</sequence>
<gene>
    <name evidence="5" type="ORF">UU58_C0002G0015</name>
</gene>
<evidence type="ECO:0000256" key="2">
    <source>
        <dbReference type="PIRSR" id="PIRSR000097-2"/>
    </source>
</evidence>
<dbReference type="PANTHER" id="PTHR43638">
    <property type="entry name" value="OXIDOREDUCTASE, ALDO/KETO REDUCTASE FAMILY PROTEIN"/>
    <property type="match status" value="1"/>
</dbReference>
<proteinExistence type="predicted"/>
<dbReference type="PRINTS" id="PR00069">
    <property type="entry name" value="ALDKETRDTASE"/>
</dbReference>
<dbReference type="Proteomes" id="UP000034236">
    <property type="component" value="Unassembled WGS sequence"/>
</dbReference>
<dbReference type="EMBL" id="LCBE01000002">
    <property type="protein sequence ID" value="KKS05003.1"/>
    <property type="molecule type" value="Genomic_DNA"/>
</dbReference>
<organism evidence="5 6">
    <name type="scientific">Candidatus Nomurabacteria bacterium GW2011_GWA2_41_25</name>
    <dbReference type="NCBI Taxonomy" id="1618736"/>
    <lineage>
        <taxon>Bacteria</taxon>
        <taxon>Candidatus Nomuraibacteriota</taxon>
    </lineage>
</organism>
<feature type="site" description="Lowers pKa of active site Tyr" evidence="3">
    <location>
        <position position="73"/>
    </location>
</feature>
<evidence type="ECO:0000313" key="6">
    <source>
        <dbReference type="Proteomes" id="UP000034236"/>
    </source>
</evidence>
<protein>
    <recommendedName>
        <fullName evidence="4">NADP-dependent oxidoreductase domain-containing protein</fullName>
    </recommendedName>
</protein>
<dbReference type="CDD" id="cd19072">
    <property type="entry name" value="AKR_AKR3F1-like"/>
    <property type="match status" value="1"/>
</dbReference>
<feature type="domain" description="NADP-dependent oxidoreductase" evidence="4">
    <location>
        <begin position="5"/>
        <end position="260"/>
    </location>
</feature>
<evidence type="ECO:0000259" key="4">
    <source>
        <dbReference type="Pfam" id="PF00248"/>
    </source>
</evidence>
<dbReference type="GO" id="GO:0016491">
    <property type="term" value="F:oxidoreductase activity"/>
    <property type="evidence" value="ECO:0007669"/>
    <property type="project" value="InterPro"/>
</dbReference>